<organism evidence="2 3">
    <name type="scientific">Psilocybe cf. subviscida</name>
    <dbReference type="NCBI Taxonomy" id="2480587"/>
    <lineage>
        <taxon>Eukaryota</taxon>
        <taxon>Fungi</taxon>
        <taxon>Dikarya</taxon>
        <taxon>Basidiomycota</taxon>
        <taxon>Agaricomycotina</taxon>
        <taxon>Agaricomycetes</taxon>
        <taxon>Agaricomycetidae</taxon>
        <taxon>Agaricales</taxon>
        <taxon>Agaricineae</taxon>
        <taxon>Strophariaceae</taxon>
        <taxon>Psilocybe</taxon>
    </lineage>
</organism>
<accession>A0A8H5BJ74</accession>
<evidence type="ECO:0000256" key="1">
    <source>
        <dbReference type="SAM" id="MobiDB-lite"/>
    </source>
</evidence>
<gene>
    <name evidence="2" type="ORF">D9619_011230</name>
</gene>
<reference evidence="2 3" key="1">
    <citation type="journal article" date="2020" name="ISME J.">
        <title>Uncovering the hidden diversity of litter-decomposition mechanisms in mushroom-forming fungi.</title>
        <authorList>
            <person name="Floudas D."/>
            <person name="Bentzer J."/>
            <person name="Ahren D."/>
            <person name="Johansson T."/>
            <person name="Persson P."/>
            <person name="Tunlid A."/>
        </authorList>
    </citation>
    <scope>NUCLEOTIDE SEQUENCE [LARGE SCALE GENOMIC DNA]</scope>
    <source>
        <strain evidence="2 3">CBS 101986</strain>
    </source>
</reference>
<sequence>MSQKTFQNITSSSVSHPSFRQNGTRQPRLPSELLGAILEPFAGKSGKRDLLNAALAFEALRNESQRILFRSVVIPEGITERRSLKNLIRQCAFFSAIVNAPERLGPYVQTVASEYLTTAPVELNLHSKESISAHGQDSYRQATMRLYNLTFLAFSHLIHLKHLTFTSLNMGHDWRKNTSIRLLRSCTFSLNSLSWHRPQDLPILASDFFPHQQSIQSFYMRGDFSNDVMIPSDVLPKLKLLYASSHLLLALLPGRHVKSVTWAESTGEPDALIESVSELLTGVEYLAISHNQTLQNVPVSRNLLSVKVLCLKTYDRANWVENMSTLKDMKTLRKLILLTPTRIVQQGDYDIWVSSIKRIAKRAFEFCPRLTNAYIQDASDGDAYFQFMRRTSTTNELRINRIEKTQMLEHFAPWIPHGLMDVVHMHAFL</sequence>
<evidence type="ECO:0000313" key="2">
    <source>
        <dbReference type="EMBL" id="KAF5324257.1"/>
    </source>
</evidence>
<evidence type="ECO:0000313" key="3">
    <source>
        <dbReference type="Proteomes" id="UP000567179"/>
    </source>
</evidence>
<comment type="caution">
    <text evidence="2">The sequence shown here is derived from an EMBL/GenBank/DDBJ whole genome shotgun (WGS) entry which is preliminary data.</text>
</comment>
<name>A0A8H5BJ74_9AGAR</name>
<dbReference type="EMBL" id="JAACJJ010000016">
    <property type="protein sequence ID" value="KAF5324257.1"/>
    <property type="molecule type" value="Genomic_DNA"/>
</dbReference>
<feature type="region of interest" description="Disordered" evidence="1">
    <location>
        <begin position="1"/>
        <end position="25"/>
    </location>
</feature>
<keyword evidence="3" id="KW-1185">Reference proteome</keyword>
<dbReference type="OrthoDB" id="3117473at2759"/>
<protein>
    <submittedName>
        <fullName evidence="2">Uncharacterized protein</fullName>
    </submittedName>
</protein>
<dbReference type="Proteomes" id="UP000567179">
    <property type="component" value="Unassembled WGS sequence"/>
</dbReference>
<dbReference type="AlphaFoldDB" id="A0A8H5BJ74"/>
<proteinExistence type="predicted"/>